<evidence type="ECO:0000259" key="9">
    <source>
        <dbReference type="Pfam" id="PF00082"/>
    </source>
</evidence>
<organism evidence="11 12">
    <name type="scientific">Tautonia sociabilis</name>
    <dbReference type="NCBI Taxonomy" id="2080755"/>
    <lineage>
        <taxon>Bacteria</taxon>
        <taxon>Pseudomonadati</taxon>
        <taxon>Planctomycetota</taxon>
        <taxon>Planctomycetia</taxon>
        <taxon>Isosphaerales</taxon>
        <taxon>Isosphaeraceae</taxon>
        <taxon>Tautonia</taxon>
    </lineage>
</organism>
<dbReference type="PROSITE" id="PS00136">
    <property type="entry name" value="SUBTILASE_ASP"/>
    <property type="match status" value="1"/>
</dbReference>
<dbReference type="AlphaFoldDB" id="A0A432MC46"/>
<dbReference type="InterPro" id="IPR036852">
    <property type="entry name" value="Peptidase_S8/S53_dom_sf"/>
</dbReference>
<sequence>MGGRTRGARASARALTVEAMEERLPLSGLGAGVPVLEVDPDSYHPGRIVVGSMGGSGDAASGGRVVELPPGVSVPEALARMRTAPGMSYAEPDYAIRVRKVPNDPSFGSQYGLRNTGQSGGTSGADIGAATAWDVTTGSGEVVVAVIDTGVDYTHPDLAANIWTNAGEIPGNNTDDDGNGFVDDVRGWDFYDGDNDPMDDDGHGTHVAGIIGAVGNNGVGVSGVNWQVRLMPVRFLGPQGGFTSDAVRALNYAVANGATISNNSWGGGGYSTSLRNAISNAQQAGHLFVAAAGNDGRNTDSSPHYPSSYDLDNIISVAASNRNDALAGFSNFGETTVDLAAPGVSILSTTPNGSYSSYSGTSMASPMVAGAAALIKARFPDWTWSQIKAQLLATVDPDSGLSGRVATGGRLDVGRALTEGAAAVTRPQVSQLLPGVPVSGPVRVLRVDFAEAIDPESFTAADVSVTAPLTPGFAEGTPVTVKNVVPISGTGGRGYAVVIDAQSAEGTYAVSIGPEIADSGGLAMATSYSGSFTIQDVRPPTLVSGAPEGATSGPVATLRLTFSERIDGSTVSTADVSVTGPSGAVAVLAVSPVGGSDGARFDVTIASQSAEGDYAVAVGPAISDANGNPMASVSRFGFTIGTPRSPTVSAMIPGGLVVGTVRVVRITFSEVIDPDSFSTDDISYTGPNGPVGPIRIRPVSGSGGRQFDLVTEAQETPGAYSVTVGPEIRDLSGSAMVSAFTGGFEVADRSPPTVVSAVPGWTISGPMRVARVTFDRAIAPNSFVPGVVTFTAPGGVVAVQRIRPVQDSGDTRFDIIVPTQSASGSYSVRLGTGIRSRFGTAMEQPFEFGFAIR</sequence>
<evidence type="ECO:0000313" key="12">
    <source>
        <dbReference type="Proteomes" id="UP000280296"/>
    </source>
</evidence>
<gene>
    <name evidence="11" type="ORF">TsocGM_24960</name>
</gene>
<feature type="domain" description="Peptidase S8/S53" evidence="9">
    <location>
        <begin position="141"/>
        <end position="396"/>
    </location>
</feature>
<dbReference type="InterPro" id="IPR051048">
    <property type="entry name" value="Peptidase_S8/S53_subtilisin"/>
</dbReference>
<dbReference type="PROSITE" id="PS00138">
    <property type="entry name" value="SUBTILASE_SER"/>
    <property type="match status" value="1"/>
</dbReference>
<dbReference type="InterPro" id="IPR014755">
    <property type="entry name" value="Cu-Rt/internalin_Ig-like"/>
</dbReference>
<dbReference type="InterPro" id="IPR022398">
    <property type="entry name" value="Peptidase_S8_His-AS"/>
</dbReference>
<comment type="caution">
    <text evidence="11">The sequence shown here is derived from an EMBL/GenBank/DDBJ whole genome shotgun (WGS) entry which is preliminary data.</text>
</comment>
<dbReference type="Gene3D" id="3.40.50.200">
    <property type="entry name" value="Peptidase S8/S53 domain"/>
    <property type="match status" value="1"/>
</dbReference>
<evidence type="ECO:0000256" key="3">
    <source>
        <dbReference type="ARBA" id="ARBA00022729"/>
    </source>
</evidence>
<dbReference type="PANTHER" id="PTHR43399">
    <property type="entry name" value="SUBTILISIN-RELATED"/>
    <property type="match status" value="1"/>
</dbReference>
<dbReference type="GO" id="GO:0006508">
    <property type="term" value="P:proteolysis"/>
    <property type="evidence" value="ECO:0007669"/>
    <property type="project" value="UniProtKB-KW"/>
</dbReference>
<evidence type="ECO:0000259" key="10">
    <source>
        <dbReference type="Pfam" id="PF13205"/>
    </source>
</evidence>
<dbReference type="PRINTS" id="PR00723">
    <property type="entry name" value="SUBTILISIN"/>
</dbReference>
<dbReference type="InterPro" id="IPR023828">
    <property type="entry name" value="Peptidase_S8_Ser-AS"/>
</dbReference>
<evidence type="ECO:0000256" key="6">
    <source>
        <dbReference type="PIRSR" id="PIRSR615500-1"/>
    </source>
</evidence>
<dbReference type="PANTHER" id="PTHR43399:SF4">
    <property type="entry name" value="CELL WALL-ASSOCIATED PROTEASE"/>
    <property type="match status" value="1"/>
</dbReference>
<dbReference type="InterPro" id="IPR015500">
    <property type="entry name" value="Peptidase_S8_subtilisin-rel"/>
</dbReference>
<evidence type="ECO:0000256" key="7">
    <source>
        <dbReference type="PROSITE-ProRule" id="PRU01240"/>
    </source>
</evidence>
<evidence type="ECO:0000313" key="11">
    <source>
        <dbReference type="EMBL" id="RUL81585.1"/>
    </source>
</evidence>
<feature type="active site" description="Charge relay system" evidence="6 7">
    <location>
        <position position="362"/>
    </location>
</feature>
<feature type="active site" description="Charge relay system" evidence="6 7">
    <location>
        <position position="203"/>
    </location>
</feature>
<reference evidence="11 12" key="2">
    <citation type="submission" date="2019-01" db="EMBL/GenBank/DDBJ databases">
        <title>Tautonia sociabilis, a novel thermotolerant planctomycete of Isosphaeraceae family, isolated from a 4000 m deep subterranean habitat.</title>
        <authorList>
            <person name="Kovaleva O.L."/>
            <person name="Elcheninov A.G."/>
            <person name="Van Heerden E."/>
            <person name="Toshchakov S.V."/>
            <person name="Novikov A."/>
            <person name="Bonch-Osmolovskaya E.A."/>
            <person name="Kublanov I.V."/>
        </authorList>
    </citation>
    <scope>NUCLEOTIDE SEQUENCE [LARGE SCALE GENOMIC DNA]</scope>
    <source>
        <strain evidence="11 12">GM2012</strain>
    </source>
</reference>
<dbReference type="CDD" id="cd07473">
    <property type="entry name" value="Peptidases_S8_Subtilisin_like"/>
    <property type="match status" value="1"/>
</dbReference>
<name>A0A432MC46_9BACT</name>
<dbReference type="PROSITE" id="PS00137">
    <property type="entry name" value="SUBTILASE_HIS"/>
    <property type="match status" value="1"/>
</dbReference>
<dbReference type="SUPFAM" id="SSF52743">
    <property type="entry name" value="Subtilisin-like"/>
    <property type="match status" value="1"/>
</dbReference>
<evidence type="ECO:0000256" key="1">
    <source>
        <dbReference type="ARBA" id="ARBA00011073"/>
    </source>
</evidence>
<dbReference type="GO" id="GO:0004252">
    <property type="term" value="F:serine-type endopeptidase activity"/>
    <property type="evidence" value="ECO:0007669"/>
    <property type="project" value="UniProtKB-UniRule"/>
</dbReference>
<evidence type="ECO:0000256" key="2">
    <source>
        <dbReference type="ARBA" id="ARBA00022670"/>
    </source>
</evidence>
<dbReference type="Pfam" id="PF13205">
    <property type="entry name" value="Big_5"/>
    <property type="match status" value="1"/>
</dbReference>
<dbReference type="Gene3D" id="2.60.40.1220">
    <property type="match status" value="1"/>
</dbReference>
<dbReference type="EMBL" id="RYZH01000091">
    <property type="protein sequence ID" value="RUL81585.1"/>
    <property type="molecule type" value="Genomic_DNA"/>
</dbReference>
<protein>
    <recommendedName>
        <fullName evidence="13">Peptidase S8</fullName>
    </recommendedName>
</protein>
<feature type="active site" description="Charge relay system" evidence="6 7">
    <location>
        <position position="148"/>
    </location>
</feature>
<feature type="domain" description="SbsA Ig-like" evidence="10">
    <location>
        <begin position="536"/>
        <end position="639"/>
    </location>
</feature>
<evidence type="ECO:0000256" key="5">
    <source>
        <dbReference type="ARBA" id="ARBA00022825"/>
    </source>
</evidence>
<reference evidence="11 12" key="1">
    <citation type="submission" date="2018-12" db="EMBL/GenBank/DDBJ databases">
        <authorList>
            <person name="Toschakov S.V."/>
        </authorList>
    </citation>
    <scope>NUCLEOTIDE SEQUENCE [LARGE SCALE GENOMIC DNA]</scope>
    <source>
        <strain evidence="11 12">GM2012</strain>
    </source>
</reference>
<dbReference type="InterPro" id="IPR032812">
    <property type="entry name" value="SbsA_Ig"/>
</dbReference>
<dbReference type="InterPro" id="IPR034204">
    <property type="entry name" value="PfSUB1-like_cat_dom"/>
</dbReference>
<keyword evidence="4 7" id="KW-0378">Hydrolase</keyword>
<keyword evidence="3" id="KW-0732">Signal</keyword>
<dbReference type="InterPro" id="IPR000209">
    <property type="entry name" value="Peptidase_S8/S53_dom"/>
</dbReference>
<keyword evidence="12" id="KW-1185">Reference proteome</keyword>
<evidence type="ECO:0000256" key="4">
    <source>
        <dbReference type="ARBA" id="ARBA00022801"/>
    </source>
</evidence>
<dbReference type="OrthoDB" id="232855at2"/>
<evidence type="ECO:0000256" key="8">
    <source>
        <dbReference type="RuleBase" id="RU003355"/>
    </source>
</evidence>
<accession>A0A432MC46</accession>
<dbReference type="PROSITE" id="PS51892">
    <property type="entry name" value="SUBTILASE"/>
    <property type="match status" value="1"/>
</dbReference>
<comment type="similarity">
    <text evidence="1 7 8">Belongs to the peptidase S8 family.</text>
</comment>
<dbReference type="Pfam" id="PF00082">
    <property type="entry name" value="Peptidase_S8"/>
    <property type="match status" value="1"/>
</dbReference>
<evidence type="ECO:0008006" key="13">
    <source>
        <dbReference type="Google" id="ProtNLM"/>
    </source>
</evidence>
<dbReference type="Proteomes" id="UP000280296">
    <property type="component" value="Unassembled WGS sequence"/>
</dbReference>
<keyword evidence="2 7" id="KW-0645">Protease</keyword>
<proteinExistence type="inferred from homology"/>
<dbReference type="RefSeq" id="WP_126728180.1">
    <property type="nucleotide sequence ID" value="NZ_RYZH01000091.1"/>
</dbReference>
<dbReference type="InterPro" id="IPR023827">
    <property type="entry name" value="Peptidase_S8_Asp-AS"/>
</dbReference>
<keyword evidence="5 7" id="KW-0720">Serine protease</keyword>